<keyword evidence="2" id="KW-1185">Reference proteome</keyword>
<accession>A0A445E1Q5</accession>
<evidence type="ECO:0000313" key="1">
    <source>
        <dbReference type="EMBL" id="RYR69344.1"/>
    </source>
</evidence>
<organism evidence="1 2">
    <name type="scientific">Arachis hypogaea</name>
    <name type="common">Peanut</name>
    <dbReference type="NCBI Taxonomy" id="3818"/>
    <lineage>
        <taxon>Eukaryota</taxon>
        <taxon>Viridiplantae</taxon>
        <taxon>Streptophyta</taxon>
        <taxon>Embryophyta</taxon>
        <taxon>Tracheophyta</taxon>
        <taxon>Spermatophyta</taxon>
        <taxon>Magnoliopsida</taxon>
        <taxon>eudicotyledons</taxon>
        <taxon>Gunneridae</taxon>
        <taxon>Pentapetalae</taxon>
        <taxon>rosids</taxon>
        <taxon>fabids</taxon>
        <taxon>Fabales</taxon>
        <taxon>Fabaceae</taxon>
        <taxon>Papilionoideae</taxon>
        <taxon>50 kb inversion clade</taxon>
        <taxon>dalbergioids sensu lato</taxon>
        <taxon>Dalbergieae</taxon>
        <taxon>Pterocarpus clade</taxon>
        <taxon>Arachis</taxon>
    </lineage>
</organism>
<dbReference type="EMBL" id="SDMP01000003">
    <property type="protein sequence ID" value="RYR69344.1"/>
    <property type="molecule type" value="Genomic_DNA"/>
</dbReference>
<dbReference type="AlphaFoldDB" id="A0A445E1Q5"/>
<comment type="caution">
    <text evidence="1">The sequence shown here is derived from an EMBL/GenBank/DDBJ whole genome shotgun (WGS) entry which is preliminary data.</text>
</comment>
<protein>
    <submittedName>
        <fullName evidence="1">Uncharacterized protein</fullName>
    </submittedName>
</protein>
<name>A0A445E1Q5_ARAHY</name>
<evidence type="ECO:0000313" key="2">
    <source>
        <dbReference type="Proteomes" id="UP000289738"/>
    </source>
</evidence>
<proteinExistence type="predicted"/>
<gene>
    <name evidence="1" type="ORF">Ahy_A03g015893</name>
</gene>
<reference evidence="1 2" key="1">
    <citation type="submission" date="2019-01" db="EMBL/GenBank/DDBJ databases">
        <title>Sequencing of cultivated peanut Arachis hypogaea provides insights into genome evolution and oil improvement.</title>
        <authorList>
            <person name="Chen X."/>
        </authorList>
    </citation>
    <scope>NUCLEOTIDE SEQUENCE [LARGE SCALE GENOMIC DNA]</scope>
    <source>
        <strain evidence="2">cv. Fuhuasheng</strain>
        <tissue evidence="1">Leaves</tissue>
    </source>
</reference>
<dbReference type="Proteomes" id="UP000289738">
    <property type="component" value="Chromosome A03"/>
</dbReference>
<sequence>MGCLLPVSRTGQERKKDYGDGAREISVSKYYKPKTGLHGMRWTEMLFYKILISVVRDGIKYDSFVIDSNDDLQVLFHCYHQFFEVRTHELIAKFGDVVSNSGGLNRNHQSVIMAATSNSTPVVASSSVSVIAHAAVLVTSPSFAADLIKPR</sequence>